<keyword evidence="1" id="KW-0812">Transmembrane</keyword>
<organism evidence="3 4">
    <name type="scientific">Pseudolactococcus carnosus</name>
    <dbReference type="NCBI Taxonomy" id="2749961"/>
    <lineage>
        <taxon>Bacteria</taxon>
        <taxon>Bacillati</taxon>
        <taxon>Bacillota</taxon>
        <taxon>Bacilli</taxon>
        <taxon>Lactobacillales</taxon>
        <taxon>Streptococcaceae</taxon>
        <taxon>Pseudolactococcus</taxon>
    </lineage>
</organism>
<keyword evidence="4" id="KW-1185">Reference proteome</keyword>
<accession>A0ABT0ATM2</accession>
<keyword evidence="1" id="KW-1133">Transmembrane helix</keyword>
<sequence length="120" mass="13777">MKMMKVALFVDHIFSKICYLFLVLGTGFLYATIYLYIKVPNVIPVHWGSSFKVDSWGRKETLFILPVSLFACLMLSTKKFIHAHETNPFRIMAAELIVLGVLTLLVIAMSYVYTIYFSLL</sequence>
<dbReference type="Proteomes" id="UP001522450">
    <property type="component" value="Unassembled WGS sequence"/>
</dbReference>
<feature type="transmembrane region" description="Helical" evidence="1">
    <location>
        <begin position="93"/>
        <end position="116"/>
    </location>
</feature>
<dbReference type="InterPro" id="IPR012867">
    <property type="entry name" value="DUF1648"/>
</dbReference>
<gene>
    <name evidence="3" type="ORF">GYN21_06990</name>
</gene>
<proteinExistence type="predicted"/>
<evidence type="ECO:0000256" key="1">
    <source>
        <dbReference type="SAM" id="Phobius"/>
    </source>
</evidence>
<dbReference type="EMBL" id="JAAECS010000006">
    <property type="protein sequence ID" value="MCJ1989962.1"/>
    <property type="molecule type" value="Genomic_DNA"/>
</dbReference>
<evidence type="ECO:0000313" key="3">
    <source>
        <dbReference type="EMBL" id="MCJ1989962.1"/>
    </source>
</evidence>
<protein>
    <submittedName>
        <fullName evidence="3">DUF1648 domain-containing protein</fullName>
    </submittedName>
</protein>
<evidence type="ECO:0000313" key="4">
    <source>
        <dbReference type="Proteomes" id="UP001522450"/>
    </source>
</evidence>
<keyword evidence="1" id="KW-0472">Membrane</keyword>
<feature type="domain" description="DUF1648" evidence="2">
    <location>
        <begin position="30"/>
        <end position="67"/>
    </location>
</feature>
<comment type="caution">
    <text evidence="3">The sequence shown here is derived from an EMBL/GenBank/DDBJ whole genome shotgun (WGS) entry which is preliminary data.</text>
</comment>
<name>A0ABT0ATM2_9LACT</name>
<evidence type="ECO:0000259" key="2">
    <source>
        <dbReference type="Pfam" id="PF07853"/>
    </source>
</evidence>
<reference evidence="3 4" key="1">
    <citation type="journal article" date="2022" name="Microbiol. Res.">
        <title>Comparative genome analysis, predicted lifestyle and antimicrobial strategies of Lactococcus carnosus and Lactococcus paracarnosus isolated from meat.</title>
        <authorList>
            <person name="Werum V."/>
            <person name="Ehrmann M."/>
            <person name="Vogel R."/>
            <person name="Hilgarth M."/>
        </authorList>
    </citation>
    <scope>NUCLEOTIDE SEQUENCE [LARGE SCALE GENOMIC DNA]</scope>
    <source>
        <strain evidence="3 4">TMW22177</strain>
    </source>
</reference>
<dbReference type="Pfam" id="PF07853">
    <property type="entry name" value="DUF1648"/>
    <property type="match status" value="1"/>
</dbReference>
<feature type="transmembrane region" description="Helical" evidence="1">
    <location>
        <begin position="62"/>
        <end position="81"/>
    </location>
</feature>
<feature type="transmembrane region" description="Helical" evidence="1">
    <location>
        <begin position="12"/>
        <end position="37"/>
    </location>
</feature>